<reference evidence="1 2" key="1">
    <citation type="submission" date="2015-02" db="EMBL/GenBank/DDBJ databases">
        <title>Single-cell genomics of uncultivated deep-branching MTB reveals a conserved set of magnetosome genes.</title>
        <authorList>
            <person name="Kolinko S."/>
            <person name="Richter M."/>
            <person name="Glockner F.O."/>
            <person name="Brachmann A."/>
            <person name="Schuler D."/>
        </authorList>
    </citation>
    <scope>NUCLEOTIDE SEQUENCE [LARGE SCALE GENOMIC DNA]</scope>
    <source>
        <strain evidence="1">TM-1</strain>
    </source>
</reference>
<name>A0A0F3GSW6_9BACT</name>
<dbReference type="EMBL" id="LACI01001737">
    <property type="protein sequence ID" value="KJU83758.1"/>
    <property type="molecule type" value="Genomic_DNA"/>
</dbReference>
<sequence>MRNAPAFVLMRKTLNGPDELPFCVFCKSNPLEGSSSGQREQVRRETANILQRCSATAV</sequence>
<proteinExistence type="predicted"/>
<dbReference type="Proteomes" id="UP000033423">
    <property type="component" value="Unassembled WGS sequence"/>
</dbReference>
<keyword evidence="2" id="KW-1185">Reference proteome</keyword>
<protein>
    <submittedName>
        <fullName evidence="1">Uncharacterized protein</fullName>
    </submittedName>
</protein>
<evidence type="ECO:0000313" key="1">
    <source>
        <dbReference type="EMBL" id="KJU83758.1"/>
    </source>
</evidence>
<gene>
    <name evidence="1" type="ORF">MBAV_004049</name>
</gene>
<evidence type="ECO:0000313" key="2">
    <source>
        <dbReference type="Proteomes" id="UP000033423"/>
    </source>
</evidence>
<dbReference type="AlphaFoldDB" id="A0A0F3GSW6"/>
<comment type="caution">
    <text evidence="1">The sequence shown here is derived from an EMBL/GenBank/DDBJ whole genome shotgun (WGS) entry which is preliminary data.</text>
</comment>
<organism evidence="1 2">
    <name type="scientific">Candidatus Magnetobacterium bavaricum</name>
    <dbReference type="NCBI Taxonomy" id="29290"/>
    <lineage>
        <taxon>Bacteria</taxon>
        <taxon>Pseudomonadati</taxon>
        <taxon>Nitrospirota</taxon>
        <taxon>Thermodesulfovibrionia</taxon>
        <taxon>Thermodesulfovibrionales</taxon>
        <taxon>Candidatus Magnetobacteriaceae</taxon>
        <taxon>Candidatus Magnetobacterium</taxon>
    </lineage>
</organism>
<accession>A0A0F3GSW6</accession>